<dbReference type="InterPro" id="IPR007016">
    <property type="entry name" value="O-antigen_ligase-rel_domated"/>
</dbReference>
<dbReference type="InterPro" id="IPR021797">
    <property type="entry name" value="Wzy_C_2"/>
</dbReference>
<keyword evidence="2 5" id="KW-0812">Transmembrane</keyword>
<keyword evidence="9" id="KW-0436">Ligase</keyword>
<evidence type="ECO:0000313" key="10">
    <source>
        <dbReference type="Proteomes" id="UP000268973"/>
    </source>
</evidence>
<evidence type="ECO:0000256" key="1">
    <source>
        <dbReference type="ARBA" id="ARBA00004141"/>
    </source>
</evidence>
<evidence type="ECO:0000256" key="4">
    <source>
        <dbReference type="ARBA" id="ARBA00023136"/>
    </source>
</evidence>
<feature type="transmembrane region" description="Helical" evidence="5">
    <location>
        <begin position="353"/>
        <end position="377"/>
    </location>
</feature>
<accession>A0A432CSU4</accession>
<feature type="transmembrane region" description="Helical" evidence="5">
    <location>
        <begin position="436"/>
        <end position="460"/>
    </location>
</feature>
<evidence type="ECO:0000259" key="7">
    <source>
        <dbReference type="Pfam" id="PF11846"/>
    </source>
</evidence>
<dbReference type="PANTHER" id="PTHR37422:SF21">
    <property type="entry name" value="EXOQ-LIKE PROTEIN"/>
    <property type="match status" value="1"/>
</dbReference>
<keyword evidence="10" id="KW-1185">Reference proteome</keyword>
<dbReference type="OrthoDB" id="5596698at2"/>
<evidence type="ECO:0000259" key="6">
    <source>
        <dbReference type="Pfam" id="PF04932"/>
    </source>
</evidence>
<dbReference type="Pfam" id="PF11846">
    <property type="entry name" value="Wzy_C_2"/>
    <property type="match status" value="1"/>
</dbReference>
<dbReference type="InterPro" id="IPR051533">
    <property type="entry name" value="WaaL-like"/>
</dbReference>
<dbReference type="InterPro" id="IPR031726">
    <property type="entry name" value="PglL_A"/>
</dbReference>
<dbReference type="GO" id="GO:0016020">
    <property type="term" value="C:membrane"/>
    <property type="evidence" value="ECO:0007669"/>
    <property type="project" value="UniProtKB-SubCell"/>
</dbReference>
<dbReference type="Pfam" id="PF04932">
    <property type="entry name" value="Wzy_C"/>
    <property type="match status" value="1"/>
</dbReference>
<gene>
    <name evidence="9" type="ORF">EJ063_16750</name>
</gene>
<comment type="caution">
    <text evidence="9">The sequence shown here is derived from an EMBL/GenBank/DDBJ whole genome shotgun (WGS) entry which is preliminary data.</text>
</comment>
<keyword evidence="3 5" id="KW-1133">Transmembrane helix</keyword>
<feature type="transmembrane region" description="Helical" evidence="5">
    <location>
        <begin position="384"/>
        <end position="401"/>
    </location>
</feature>
<comment type="subcellular location">
    <subcellularLocation>
        <location evidence="1">Membrane</location>
        <topology evidence="1">Multi-pass membrane protein</topology>
    </subcellularLocation>
</comment>
<reference evidence="9 10" key="1">
    <citation type="submission" date="2018-12" db="EMBL/GenBank/DDBJ databases">
        <title>Vibrio sp. isolated from China Sea.</title>
        <authorList>
            <person name="Li Y."/>
        </authorList>
    </citation>
    <scope>NUCLEOTIDE SEQUENCE [LARGE SCALE GENOMIC DNA]</scope>
    <source>
        <strain evidence="9 10">BEI207</strain>
    </source>
</reference>
<feature type="transmembrane region" description="Helical" evidence="5">
    <location>
        <begin position="212"/>
        <end position="230"/>
    </location>
</feature>
<feature type="transmembrane region" description="Helical" evidence="5">
    <location>
        <begin position="20"/>
        <end position="40"/>
    </location>
</feature>
<evidence type="ECO:0000256" key="5">
    <source>
        <dbReference type="SAM" id="Phobius"/>
    </source>
</evidence>
<evidence type="ECO:0000259" key="8">
    <source>
        <dbReference type="Pfam" id="PF15864"/>
    </source>
</evidence>
<evidence type="ECO:0000313" key="9">
    <source>
        <dbReference type="EMBL" id="RTZ14300.1"/>
    </source>
</evidence>
<name>A0A432CSU4_9VIBR</name>
<evidence type="ECO:0000256" key="3">
    <source>
        <dbReference type="ARBA" id="ARBA00022989"/>
    </source>
</evidence>
<dbReference type="Pfam" id="PF15864">
    <property type="entry name" value="PglL_A"/>
    <property type="match status" value="1"/>
</dbReference>
<feature type="transmembrane region" description="Helical" evidence="5">
    <location>
        <begin position="105"/>
        <end position="125"/>
    </location>
</feature>
<feature type="transmembrane region" description="Helical" evidence="5">
    <location>
        <begin position="52"/>
        <end position="70"/>
    </location>
</feature>
<feature type="domain" description="Protein glycosylation ligase" evidence="8">
    <location>
        <begin position="174"/>
        <end position="199"/>
    </location>
</feature>
<feature type="transmembrane region" description="Helical" evidence="5">
    <location>
        <begin position="82"/>
        <end position="99"/>
    </location>
</feature>
<dbReference type="Proteomes" id="UP000268973">
    <property type="component" value="Unassembled WGS sequence"/>
</dbReference>
<protein>
    <submittedName>
        <fullName evidence="9">Ligase</fullName>
    </submittedName>
</protein>
<dbReference type="RefSeq" id="WP_126575481.1">
    <property type="nucleotide sequence ID" value="NZ_RXZH01000009.1"/>
</dbReference>
<dbReference type="GO" id="GO:0016874">
    <property type="term" value="F:ligase activity"/>
    <property type="evidence" value="ECO:0007669"/>
    <property type="project" value="UniProtKB-KW"/>
</dbReference>
<keyword evidence="4 5" id="KW-0472">Membrane</keyword>
<sequence>MATTHVAGTELEIKAPKIPLIKPFLISFGIVYLLAMHFFMPNPGGSGLALSFNPTTWLVLSFSIAIGLYQFGTQGQLKYNKLTIALFLSCVMLSAPLLYSNAAPTLSSGKIIGLWTGFLLFVVLQQFRFSNKQKQRLLWFITLGVLIEALFGWVQFFVLEPGNLFGYNTIANRPYGIFQQPNVMASFLATGLALSGYLLTRHPKKYQRKVSEVALLYLMPIVTIPLLVVLASRTGWLAALISVALLMPYLYKFATKKRFWGWTLAIIVGLSIGAITTINTGEEANLVAKKAHFEGARKYIFPQTFDMLIEKPFTGYGYGRFEPEYIVYTARQHQLNPDYQPGLAAMDHPHNELLYWGVEGGIVPILGIVLAASMVLVRIAQTAKGTRLALFALFVPIVLHSQLEYPFYHSAIHWITFVVLLYWVDQRANSGRVVSLSVVSQTLLRVMSLVIPIIVSVYMLSTLHTNYVLTQFERSNPKNPDLLEQVSNPVVWKDRYDWDIFSTYLNIGLYKQDAQFIQPYVDWSLDIIKDKPRPAFYNNLILAYQGLGETEKAEQIRQEAQFLFPKRDFSDVHYIPPNVDALKADSEKESMPEE</sequence>
<dbReference type="AlphaFoldDB" id="A0A432CSU4"/>
<evidence type="ECO:0000256" key="2">
    <source>
        <dbReference type="ARBA" id="ARBA00022692"/>
    </source>
</evidence>
<feature type="transmembrane region" description="Helical" evidence="5">
    <location>
        <begin position="183"/>
        <end position="200"/>
    </location>
</feature>
<feature type="domain" description="O-antigen ligase-related" evidence="6">
    <location>
        <begin position="226"/>
        <end position="366"/>
    </location>
</feature>
<dbReference type="PANTHER" id="PTHR37422">
    <property type="entry name" value="TEICHURONIC ACID BIOSYNTHESIS PROTEIN TUAE"/>
    <property type="match status" value="1"/>
</dbReference>
<proteinExistence type="predicted"/>
<feature type="transmembrane region" description="Helical" evidence="5">
    <location>
        <begin position="137"/>
        <end position="158"/>
    </location>
</feature>
<dbReference type="EMBL" id="RXZH01000009">
    <property type="protein sequence ID" value="RTZ14300.1"/>
    <property type="molecule type" value="Genomic_DNA"/>
</dbReference>
<feature type="transmembrane region" description="Helical" evidence="5">
    <location>
        <begin position="236"/>
        <end position="252"/>
    </location>
</feature>
<feature type="transmembrane region" description="Helical" evidence="5">
    <location>
        <begin position="259"/>
        <end position="278"/>
    </location>
</feature>
<feature type="domain" description="Virulence factor membrane-bound polymerase C-terminal" evidence="7">
    <location>
        <begin position="389"/>
        <end position="570"/>
    </location>
</feature>
<organism evidence="9 10">
    <name type="scientific">Vibrio aquaticus</name>
    <dbReference type="NCBI Taxonomy" id="2496559"/>
    <lineage>
        <taxon>Bacteria</taxon>
        <taxon>Pseudomonadati</taxon>
        <taxon>Pseudomonadota</taxon>
        <taxon>Gammaproteobacteria</taxon>
        <taxon>Vibrionales</taxon>
        <taxon>Vibrionaceae</taxon>
        <taxon>Vibrio</taxon>
    </lineage>
</organism>